<gene>
    <name evidence="1" type="ORF">GSMUA_231270.1</name>
</gene>
<reference evidence="1" key="1">
    <citation type="submission" date="2021-03" db="EMBL/GenBank/DDBJ databases">
        <authorList>
            <consortium name="Genoscope - CEA"/>
            <person name="William W."/>
        </authorList>
    </citation>
    <scope>NUCLEOTIDE SEQUENCE</scope>
    <source>
        <strain evidence="1">Doubled-haploid Pahang</strain>
    </source>
</reference>
<evidence type="ECO:0000313" key="1">
    <source>
        <dbReference type="EMBL" id="CAG1835022.1"/>
    </source>
</evidence>
<sequence>MDDELIFGTRRPVPLVTIISRWVAARMHQAIIELVFLLEVG</sequence>
<name>A0A8D6ZRG6_MUSAM</name>
<dbReference type="AlphaFoldDB" id="A0A8D6ZRG6"/>
<accession>A0A8D6ZRG6</accession>
<dbReference type="EMBL" id="HG996474">
    <property type="protein sequence ID" value="CAG1835022.1"/>
    <property type="molecule type" value="Genomic_DNA"/>
</dbReference>
<proteinExistence type="predicted"/>
<organism evidence="1">
    <name type="scientific">Musa acuminata subsp. malaccensis</name>
    <name type="common">Wild banana</name>
    <name type="synonym">Musa malaccensis</name>
    <dbReference type="NCBI Taxonomy" id="214687"/>
    <lineage>
        <taxon>Eukaryota</taxon>
        <taxon>Viridiplantae</taxon>
        <taxon>Streptophyta</taxon>
        <taxon>Embryophyta</taxon>
        <taxon>Tracheophyta</taxon>
        <taxon>Spermatophyta</taxon>
        <taxon>Magnoliopsida</taxon>
        <taxon>Liliopsida</taxon>
        <taxon>Zingiberales</taxon>
        <taxon>Musaceae</taxon>
        <taxon>Musa</taxon>
    </lineage>
</organism>
<protein>
    <submittedName>
        <fullName evidence="1">(wild Malaysian banana) hypothetical protein</fullName>
    </submittedName>
</protein>